<keyword evidence="1" id="KW-0812">Transmembrane</keyword>
<comment type="caution">
    <text evidence="2">The sequence shown here is derived from an EMBL/GenBank/DDBJ whole genome shotgun (WGS) entry which is preliminary data.</text>
</comment>
<proteinExistence type="predicted"/>
<name>A0ABQ5VDW3_9PROT</name>
<feature type="transmembrane region" description="Helical" evidence="1">
    <location>
        <begin position="15"/>
        <end position="38"/>
    </location>
</feature>
<accession>A0ABQ5VDW3</accession>
<keyword evidence="1" id="KW-1133">Transmembrane helix</keyword>
<evidence type="ECO:0000256" key="1">
    <source>
        <dbReference type="SAM" id="Phobius"/>
    </source>
</evidence>
<evidence type="ECO:0000313" key="3">
    <source>
        <dbReference type="Proteomes" id="UP001161391"/>
    </source>
</evidence>
<reference evidence="2" key="1">
    <citation type="journal article" date="2014" name="Int. J. Syst. Evol. Microbiol.">
        <title>Complete genome of a new Firmicutes species belonging to the dominant human colonic microbiota ('Ruminococcus bicirculans') reveals two chromosomes and a selective capacity to utilize plant glucans.</title>
        <authorList>
            <consortium name="NISC Comparative Sequencing Program"/>
            <person name="Wegmann U."/>
            <person name="Louis P."/>
            <person name="Goesmann A."/>
            <person name="Henrissat B."/>
            <person name="Duncan S.H."/>
            <person name="Flint H.J."/>
        </authorList>
    </citation>
    <scope>NUCLEOTIDE SEQUENCE</scope>
    <source>
        <strain evidence="2">NBRC 108219</strain>
    </source>
</reference>
<dbReference type="RefSeq" id="WP_284391793.1">
    <property type="nucleotide sequence ID" value="NZ_BSNK01000002.1"/>
</dbReference>
<dbReference type="EMBL" id="BSNK01000002">
    <property type="protein sequence ID" value="GLQ24869.1"/>
    <property type="molecule type" value="Genomic_DNA"/>
</dbReference>
<evidence type="ECO:0000313" key="2">
    <source>
        <dbReference type="EMBL" id="GLQ24869.1"/>
    </source>
</evidence>
<protein>
    <submittedName>
        <fullName evidence="2">Uncharacterized protein</fullName>
    </submittedName>
</protein>
<feature type="transmembrane region" description="Helical" evidence="1">
    <location>
        <begin position="50"/>
        <end position="70"/>
    </location>
</feature>
<sequence length="121" mass="13866">MSPERLSQRWLSLRCWLVLTVLPAALTLLAVLALLKLIGPDERTLDHTAVMVGFAALYFTIFRGGHMLMIRSLHRDMMRHHEEAYREALAQLSQGELRRANLGFTLARIKRDILVKSRGED</sequence>
<keyword evidence="1" id="KW-0472">Membrane</keyword>
<reference evidence="2" key="2">
    <citation type="submission" date="2023-01" db="EMBL/GenBank/DDBJ databases">
        <title>Draft genome sequence of Algimonas ampicilliniresistens strain NBRC 108219.</title>
        <authorList>
            <person name="Sun Q."/>
            <person name="Mori K."/>
        </authorList>
    </citation>
    <scope>NUCLEOTIDE SEQUENCE</scope>
    <source>
        <strain evidence="2">NBRC 108219</strain>
    </source>
</reference>
<gene>
    <name evidence="2" type="ORF">GCM10007853_27430</name>
</gene>
<keyword evidence="3" id="KW-1185">Reference proteome</keyword>
<dbReference type="Proteomes" id="UP001161391">
    <property type="component" value="Unassembled WGS sequence"/>
</dbReference>
<organism evidence="2 3">
    <name type="scientific">Algimonas ampicilliniresistens</name>
    <dbReference type="NCBI Taxonomy" id="1298735"/>
    <lineage>
        <taxon>Bacteria</taxon>
        <taxon>Pseudomonadati</taxon>
        <taxon>Pseudomonadota</taxon>
        <taxon>Alphaproteobacteria</taxon>
        <taxon>Maricaulales</taxon>
        <taxon>Robiginitomaculaceae</taxon>
        <taxon>Algimonas</taxon>
    </lineage>
</organism>